<name>A0ABD0L8Y4_9CAEN</name>
<protein>
    <submittedName>
        <fullName evidence="1">Uncharacterized protein</fullName>
    </submittedName>
</protein>
<accession>A0ABD0L8Y4</accession>
<reference evidence="1 2" key="1">
    <citation type="journal article" date="2023" name="Sci. Data">
        <title>Genome assembly of the Korean intertidal mud-creeper Batillaria attramentaria.</title>
        <authorList>
            <person name="Patra A.K."/>
            <person name="Ho P.T."/>
            <person name="Jun S."/>
            <person name="Lee S.J."/>
            <person name="Kim Y."/>
            <person name="Won Y.J."/>
        </authorList>
    </citation>
    <scope>NUCLEOTIDE SEQUENCE [LARGE SCALE GENOMIC DNA]</scope>
    <source>
        <strain evidence="1">Wonlab-2016</strain>
    </source>
</reference>
<evidence type="ECO:0000313" key="1">
    <source>
        <dbReference type="EMBL" id="KAK7495932.1"/>
    </source>
</evidence>
<organism evidence="1 2">
    <name type="scientific">Batillaria attramentaria</name>
    <dbReference type="NCBI Taxonomy" id="370345"/>
    <lineage>
        <taxon>Eukaryota</taxon>
        <taxon>Metazoa</taxon>
        <taxon>Spiralia</taxon>
        <taxon>Lophotrochozoa</taxon>
        <taxon>Mollusca</taxon>
        <taxon>Gastropoda</taxon>
        <taxon>Caenogastropoda</taxon>
        <taxon>Sorbeoconcha</taxon>
        <taxon>Cerithioidea</taxon>
        <taxon>Batillariidae</taxon>
        <taxon>Batillaria</taxon>
    </lineage>
</organism>
<gene>
    <name evidence="1" type="ORF">BaRGS_00012922</name>
</gene>
<keyword evidence="2" id="KW-1185">Reference proteome</keyword>
<dbReference type="EMBL" id="JACVVK020000071">
    <property type="protein sequence ID" value="KAK7495932.1"/>
    <property type="molecule type" value="Genomic_DNA"/>
</dbReference>
<evidence type="ECO:0000313" key="2">
    <source>
        <dbReference type="Proteomes" id="UP001519460"/>
    </source>
</evidence>
<proteinExistence type="predicted"/>
<dbReference type="Proteomes" id="UP001519460">
    <property type="component" value="Unassembled WGS sequence"/>
</dbReference>
<sequence length="132" mass="15911">MSFPARNKTQADVTTDIRRLTTHVFCPAPAAVSSVTTWRQMNWETKQQWWPTYQFLKRVDTDRRFHGRRVFRQFDADQRRKQLYFRQLQLPWRMLSRCHIDLHIQLTSNATCVSLHYYCEEFCVLKTSPAVI</sequence>
<dbReference type="AlphaFoldDB" id="A0ABD0L8Y4"/>
<comment type="caution">
    <text evidence="1">The sequence shown here is derived from an EMBL/GenBank/DDBJ whole genome shotgun (WGS) entry which is preliminary data.</text>
</comment>